<evidence type="ECO:0000259" key="2">
    <source>
        <dbReference type="Pfam" id="PF22596"/>
    </source>
</evidence>
<dbReference type="EMBL" id="JELW01000056">
    <property type="protein sequence ID" value="EXU96038.1"/>
    <property type="molecule type" value="Genomic_DNA"/>
</dbReference>
<protein>
    <submittedName>
        <fullName evidence="3">Pertussis toxin, subunit 1</fullName>
    </submittedName>
</protein>
<evidence type="ECO:0000313" key="4">
    <source>
        <dbReference type="Proteomes" id="UP000030151"/>
    </source>
</evidence>
<gene>
    <name evidence="3" type="ORF">X797_010849</name>
</gene>
<proteinExistence type="predicted"/>
<dbReference type="InterPro" id="IPR054695">
    <property type="entry name" value="Pierisin-like_dom"/>
</dbReference>
<feature type="region of interest" description="Disordered" evidence="1">
    <location>
        <begin position="252"/>
        <end position="279"/>
    </location>
</feature>
<dbReference type="Gene3D" id="3.90.210.10">
    <property type="entry name" value="Heat-Labile Enterotoxin, subunit A"/>
    <property type="match status" value="1"/>
</dbReference>
<dbReference type="SUPFAM" id="SSF56399">
    <property type="entry name" value="ADP-ribosylation"/>
    <property type="match status" value="1"/>
</dbReference>
<evidence type="ECO:0000256" key="1">
    <source>
        <dbReference type="SAM" id="MobiDB-lite"/>
    </source>
</evidence>
<dbReference type="HOGENOM" id="CLU_046306_0_0_1"/>
<organism evidence="3 4">
    <name type="scientific">Metarhizium robertsii</name>
    <dbReference type="NCBI Taxonomy" id="568076"/>
    <lineage>
        <taxon>Eukaryota</taxon>
        <taxon>Fungi</taxon>
        <taxon>Dikarya</taxon>
        <taxon>Ascomycota</taxon>
        <taxon>Pezizomycotina</taxon>
        <taxon>Sordariomycetes</taxon>
        <taxon>Hypocreomycetidae</taxon>
        <taxon>Hypocreales</taxon>
        <taxon>Clavicipitaceae</taxon>
        <taxon>Metarhizium</taxon>
    </lineage>
</organism>
<dbReference type="eggNOG" id="ENOG502T6GV">
    <property type="taxonomic scope" value="Eukaryota"/>
</dbReference>
<name>A0A014QT09_9HYPO</name>
<dbReference type="Proteomes" id="UP000030151">
    <property type="component" value="Unassembled WGS sequence"/>
</dbReference>
<reference evidence="3 4" key="1">
    <citation type="submission" date="2014-02" db="EMBL/GenBank/DDBJ databases">
        <title>The genome sequence of the entomopathogenic fungus Metarhizium robertsii ARSEF 2575.</title>
        <authorList>
            <person name="Giuliano Garisto Donzelli B."/>
            <person name="Roe B.A."/>
            <person name="Macmil S.L."/>
            <person name="Krasnoff S.B."/>
            <person name="Gibson D.M."/>
        </authorList>
    </citation>
    <scope>NUCLEOTIDE SEQUENCE [LARGE SCALE GENOMIC DNA]</scope>
    <source>
        <strain evidence="3 4">ARSEF 2575</strain>
    </source>
</reference>
<feature type="domain" description="Pierisin-like" evidence="2">
    <location>
        <begin position="104"/>
        <end position="230"/>
    </location>
</feature>
<comment type="caution">
    <text evidence="3">The sequence shown here is derived from an EMBL/GenBank/DDBJ whole genome shotgun (WGS) entry which is preliminary data.</text>
</comment>
<sequence>MRTYQLLSLSAVLSSAASWGIKRAPLEPNLDLSVDITNAIDIDPDIIGKTVFEIIPDEKASFEDNSISRRDVFSRQAPGNPALRSAEEVSKIKAPGTSKSGVFYRGDSRPPEEIFKSGFKPQGDNTKLQDHLEFKPNSGLVSVSRSREATYRYMFGRDDSPKGYVYVIAAKDMPDGYWVPGIYPPEKNPEVSRNQEFAVKGTIPGTSISHAYEVTEANPTDKARKIKNDAYSLRSASKCTILKRRAGGSCDPAGWVDIEQNEPKKPASGDGGKGKKPVGQKISESKFLQFLTELEPESIGGLIKALKDGEVTIADVQLGFKRALSEAMDHRWADFGDWDKAAESLKNIVFDIASTVRYATPVGYWSDVIKRLPDIAKEIGKGKTPEEKLEIANKNINGAVNVWSYTPVGFVNEALMKEAAMGTPPVQAVAVSINKLWSYTPWGWLINQIAPVESLLRKINAREEVLSLGY</sequence>
<dbReference type="OrthoDB" id="4868762at2759"/>
<accession>A0A014QT09</accession>
<dbReference type="AlphaFoldDB" id="A0A014QT09"/>
<dbReference type="Pfam" id="PF22596">
    <property type="entry name" value="Scabin-like"/>
    <property type="match status" value="1"/>
</dbReference>
<evidence type="ECO:0000313" key="3">
    <source>
        <dbReference type="EMBL" id="EXU96038.1"/>
    </source>
</evidence>